<dbReference type="PANTHER" id="PTHR42776:SF27">
    <property type="entry name" value="DIPEPTIDYL PEPTIDASE FAMILY MEMBER 6"/>
    <property type="match status" value="1"/>
</dbReference>
<sequence>MKICKAILAATAAAIVTPVAAQDAEELAARYGARPSILDISLSPSGNKLAIVAPDSTHGEVVKVIDLAGGAEMQSIMRNTEQNGDITSCDWATEARLVCELDGAVERDDGVLLWFSRIFSFNEDGSDIEVLTQSRSFRALGFRQDGGSIVALDVPGEENNILMTRDYVPEMTVGTRLANEESGLGVDAVDITNRRRKVVERPDDKASAFVADETGRVRLKVLSARRGDGTLLGRRMYYYRPAGDDGWREFEQVTIDGKERTDFVPAAVDSKRNVVYGWDTIGGYDAIVEVKLDGSGEGRVVMMRDDVDVDRLIRIGRKRRVVGASYATEKRAVEYFDSELGGLASELEKALPGNPLVDIVGANADESKLLLIASSDTDPGMLYMFHKDTMQLEPLLPMRDYLVNKPMGEMRPVTFPARDGTQIPAYLTLPPGSDGKGLPAIVLPHGGPSARDEWGFDWLVQFFVARGYAVLQPNYRGSAGYGQAWFGRNGFKAWETAVGDVNDAGRWLVSEGIASADKLAIAGWSYGGYAALQSQVLDPELYNAVVAIAPVTDLQDLRREAQPYTHSILVDRFVGDGPHIEAGSPARHADRFAAPVMLVHGTLDRNVSHNQSRKMEDRLEDAGKPVTYIEFEGLEHGIRDSQARKKMLLAIDGFLSEALGD</sequence>
<dbReference type="InterPro" id="IPR001375">
    <property type="entry name" value="Peptidase_S9_cat"/>
</dbReference>
<dbReference type="PANTHER" id="PTHR42776">
    <property type="entry name" value="SERINE PEPTIDASE S9 FAMILY MEMBER"/>
    <property type="match status" value="1"/>
</dbReference>
<reference evidence="5" key="1">
    <citation type="journal article" date="2019" name="Int. J. Syst. Evol. Microbiol.">
        <title>The Global Catalogue of Microorganisms (GCM) 10K type strain sequencing project: providing services to taxonomists for standard genome sequencing and annotation.</title>
        <authorList>
            <consortium name="The Broad Institute Genomics Platform"/>
            <consortium name="The Broad Institute Genome Sequencing Center for Infectious Disease"/>
            <person name="Wu L."/>
            <person name="Ma J."/>
        </authorList>
    </citation>
    <scope>NUCLEOTIDE SEQUENCE [LARGE SCALE GENOMIC DNA]</scope>
    <source>
        <strain evidence="5">CGMCC 1.15297</strain>
    </source>
</reference>
<dbReference type="EMBL" id="BMID01000001">
    <property type="protein sequence ID" value="GGA05030.1"/>
    <property type="molecule type" value="Genomic_DNA"/>
</dbReference>
<keyword evidence="5" id="KW-1185">Reference proteome</keyword>
<evidence type="ECO:0000313" key="4">
    <source>
        <dbReference type="EMBL" id="GGA05030.1"/>
    </source>
</evidence>
<dbReference type="Gene3D" id="3.40.50.1820">
    <property type="entry name" value="alpha/beta hydrolase"/>
    <property type="match status" value="1"/>
</dbReference>
<keyword evidence="1" id="KW-0378">Hydrolase</keyword>
<evidence type="ECO:0000256" key="2">
    <source>
        <dbReference type="SAM" id="SignalP"/>
    </source>
</evidence>
<feature type="signal peptide" evidence="2">
    <location>
        <begin position="1"/>
        <end position="21"/>
    </location>
</feature>
<feature type="chain" id="PRO_5045510988" evidence="2">
    <location>
        <begin position="22"/>
        <end position="661"/>
    </location>
</feature>
<dbReference type="Proteomes" id="UP000603317">
    <property type="component" value="Unassembled WGS sequence"/>
</dbReference>
<dbReference type="SUPFAM" id="SSF82171">
    <property type="entry name" value="DPP6 N-terminal domain-like"/>
    <property type="match status" value="1"/>
</dbReference>
<proteinExistence type="predicted"/>
<dbReference type="RefSeq" id="WP_188641959.1">
    <property type="nucleotide sequence ID" value="NZ_BMID01000001.1"/>
</dbReference>
<evidence type="ECO:0000259" key="3">
    <source>
        <dbReference type="Pfam" id="PF00326"/>
    </source>
</evidence>
<feature type="domain" description="Peptidase S9 prolyl oligopeptidase catalytic" evidence="3">
    <location>
        <begin position="454"/>
        <end position="660"/>
    </location>
</feature>
<protein>
    <submittedName>
        <fullName evidence="4">Peptidase S9</fullName>
    </submittedName>
</protein>
<organism evidence="4 5">
    <name type="scientific">Blastomonas marina</name>
    <dbReference type="NCBI Taxonomy" id="1867408"/>
    <lineage>
        <taxon>Bacteria</taxon>
        <taxon>Pseudomonadati</taxon>
        <taxon>Pseudomonadota</taxon>
        <taxon>Alphaproteobacteria</taxon>
        <taxon>Sphingomonadales</taxon>
        <taxon>Sphingomonadaceae</taxon>
        <taxon>Blastomonas</taxon>
    </lineage>
</organism>
<evidence type="ECO:0000256" key="1">
    <source>
        <dbReference type="ARBA" id="ARBA00022801"/>
    </source>
</evidence>
<name>A0ABQ1FCC8_9SPHN</name>
<dbReference type="InterPro" id="IPR029058">
    <property type="entry name" value="AB_hydrolase_fold"/>
</dbReference>
<gene>
    <name evidence="4" type="ORF">GCM10010923_13320</name>
</gene>
<comment type="caution">
    <text evidence="4">The sequence shown here is derived from an EMBL/GenBank/DDBJ whole genome shotgun (WGS) entry which is preliminary data.</text>
</comment>
<keyword evidence="2" id="KW-0732">Signal</keyword>
<evidence type="ECO:0000313" key="5">
    <source>
        <dbReference type="Proteomes" id="UP000603317"/>
    </source>
</evidence>
<dbReference type="SUPFAM" id="SSF53474">
    <property type="entry name" value="alpha/beta-Hydrolases"/>
    <property type="match status" value="1"/>
</dbReference>
<dbReference type="Pfam" id="PF00326">
    <property type="entry name" value="Peptidase_S9"/>
    <property type="match status" value="1"/>
</dbReference>
<accession>A0ABQ1FCC8</accession>